<reference evidence="2 3" key="1">
    <citation type="submission" date="2020-08" db="EMBL/GenBank/DDBJ databases">
        <title>Functional genomics of gut bacteria from endangered species of beetles.</title>
        <authorList>
            <person name="Carlos-Shanley C."/>
        </authorList>
    </citation>
    <scope>NUCLEOTIDE SEQUENCE [LARGE SCALE GENOMIC DNA]</scope>
    <source>
        <strain evidence="2 3">S00224</strain>
    </source>
</reference>
<evidence type="ECO:0000259" key="1">
    <source>
        <dbReference type="Pfam" id="PF07238"/>
    </source>
</evidence>
<evidence type="ECO:0000313" key="2">
    <source>
        <dbReference type="EMBL" id="MBB4839156.1"/>
    </source>
</evidence>
<organism evidence="2 3">
    <name type="scientific">Sphingomonas kyeonggiensis</name>
    <dbReference type="NCBI Taxonomy" id="1268553"/>
    <lineage>
        <taxon>Bacteria</taxon>
        <taxon>Pseudomonadati</taxon>
        <taxon>Pseudomonadota</taxon>
        <taxon>Alphaproteobacteria</taxon>
        <taxon>Sphingomonadales</taxon>
        <taxon>Sphingomonadaceae</taxon>
        <taxon>Sphingomonas</taxon>
    </lineage>
</organism>
<dbReference type="Pfam" id="PF07238">
    <property type="entry name" value="PilZ"/>
    <property type="match status" value="1"/>
</dbReference>
<name>A0A7W7K174_9SPHN</name>
<dbReference type="SUPFAM" id="SSF141371">
    <property type="entry name" value="PilZ domain-like"/>
    <property type="match status" value="1"/>
</dbReference>
<comment type="caution">
    <text evidence="2">The sequence shown here is derived from an EMBL/GenBank/DDBJ whole genome shotgun (WGS) entry which is preliminary data.</text>
</comment>
<gene>
    <name evidence="2" type="ORF">HNP52_002225</name>
</gene>
<accession>A0A7W7K174</accession>
<feature type="domain" description="PilZ" evidence="1">
    <location>
        <begin position="16"/>
        <end position="105"/>
    </location>
</feature>
<sequence length="122" mass="13872">MMRGDRRGLKITQGVDRREAMRWPVSVLIAVKESRFCFQDVRLVEISRLGCRIETGFLLAPGMETVVRLPGFKPLAARVVWSNRDAAGLQFLEQLHPGVVNHIINLPTPEQQAEWRPLSALR</sequence>
<keyword evidence="3" id="KW-1185">Reference proteome</keyword>
<dbReference type="GO" id="GO:0035438">
    <property type="term" value="F:cyclic-di-GMP binding"/>
    <property type="evidence" value="ECO:0007669"/>
    <property type="project" value="InterPro"/>
</dbReference>
<dbReference type="AlphaFoldDB" id="A0A7W7K174"/>
<dbReference type="Proteomes" id="UP000575241">
    <property type="component" value="Unassembled WGS sequence"/>
</dbReference>
<protein>
    <recommendedName>
        <fullName evidence="1">PilZ domain-containing protein</fullName>
    </recommendedName>
</protein>
<evidence type="ECO:0000313" key="3">
    <source>
        <dbReference type="Proteomes" id="UP000575241"/>
    </source>
</evidence>
<dbReference type="EMBL" id="JACHLN010000002">
    <property type="protein sequence ID" value="MBB4839156.1"/>
    <property type="molecule type" value="Genomic_DNA"/>
</dbReference>
<dbReference type="InterPro" id="IPR009875">
    <property type="entry name" value="PilZ_domain"/>
</dbReference>
<proteinExistence type="predicted"/>